<feature type="transmembrane region" description="Helical" evidence="1">
    <location>
        <begin position="127"/>
        <end position="155"/>
    </location>
</feature>
<dbReference type="EMBL" id="PVTL01000001">
    <property type="protein sequence ID" value="PRY70327.1"/>
    <property type="molecule type" value="Genomic_DNA"/>
</dbReference>
<name>A0A2T0VJD6_9MICO</name>
<dbReference type="Proteomes" id="UP000237983">
    <property type="component" value="Unassembled WGS sequence"/>
</dbReference>
<dbReference type="RefSeq" id="WP_106209374.1">
    <property type="nucleotide sequence ID" value="NZ_PVTL01000001.1"/>
</dbReference>
<dbReference type="Pfam" id="PF11361">
    <property type="entry name" value="DUF3159"/>
    <property type="match status" value="1"/>
</dbReference>
<gene>
    <name evidence="2" type="ORF">B0I08_101457</name>
</gene>
<evidence type="ECO:0000313" key="2">
    <source>
        <dbReference type="EMBL" id="PRY70327.1"/>
    </source>
</evidence>
<sequence length="242" mass="25204">MTVPDGGGDATPTFSESLSAAARQSGLGQLAPGEAPTAGALLGALGGVRGLIESVLPGFAFLLLFTITGSLPVSVLVPVGVAIVFVVVRAVTRSPVAPAVAGLIGIALTATLSLVTNRAENNFLPGIVINSATLVVLVVSILVRWPLVGIVIGLLMGEQTDWRADRVKRRAYTLATWIWVIPSAIRVGVQVPLYLAERADLLAATKLLTGIPLYLAALWVTWLLVRAVHNPTESLPKAPRAS</sequence>
<feature type="transmembrane region" description="Helical" evidence="1">
    <location>
        <begin position="95"/>
        <end position="115"/>
    </location>
</feature>
<comment type="caution">
    <text evidence="2">The sequence shown here is derived from an EMBL/GenBank/DDBJ whole genome shotgun (WGS) entry which is preliminary data.</text>
</comment>
<feature type="transmembrane region" description="Helical" evidence="1">
    <location>
        <begin position="59"/>
        <end position="88"/>
    </location>
</feature>
<evidence type="ECO:0000256" key="1">
    <source>
        <dbReference type="SAM" id="Phobius"/>
    </source>
</evidence>
<dbReference type="AlphaFoldDB" id="A0A2T0VJD6"/>
<organism evidence="2 3">
    <name type="scientific">Glaciihabitans tibetensis</name>
    <dbReference type="NCBI Taxonomy" id="1266600"/>
    <lineage>
        <taxon>Bacteria</taxon>
        <taxon>Bacillati</taxon>
        <taxon>Actinomycetota</taxon>
        <taxon>Actinomycetes</taxon>
        <taxon>Micrococcales</taxon>
        <taxon>Microbacteriaceae</taxon>
        <taxon>Glaciihabitans</taxon>
    </lineage>
</organism>
<reference evidence="2 3" key="1">
    <citation type="submission" date="2018-03" db="EMBL/GenBank/DDBJ databases">
        <title>Genomic Encyclopedia of Type Strains, Phase III (KMG-III): the genomes of soil and plant-associated and newly described type strains.</title>
        <authorList>
            <person name="Whitman W."/>
        </authorList>
    </citation>
    <scope>NUCLEOTIDE SEQUENCE [LARGE SCALE GENOMIC DNA]</scope>
    <source>
        <strain evidence="2 3">CGMCC 1.12484</strain>
    </source>
</reference>
<keyword evidence="3" id="KW-1185">Reference proteome</keyword>
<dbReference type="InterPro" id="IPR016566">
    <property type="entry name" value="UCP010219"/>
</dbReference>
<keyword evidence="1" id="KW-0812">Transmembrane</keyword>
<accession>A0A2T0VJD6</accession>
<feature type="transmembrane region" description="Helical" evidence="1">
    <location>
        <begin position="176"/>
        <end position="195"/>
    </location>
</feature>
<keyword evidence="1" id="KW-1133">Transmembrane helix</keyword>
<keyword evidence="1" id="KW-0472">Membrane</keyword>
<feature type="transmembrane region" description="Helical" evidence="1">
    <location>
        <begin position="207"/>
        <end position="225"/>
    </location>
</feature>
<evidence type="ECO:0000313" key="3">
    <source>
        <dbReference type="Proteomes" id="UP000237983"/>
    </source>
</evidence>
<dbReference type="OrthoDB" id="5244221at2"/>
<dbReference type="PIRSF" id="PIRSF010219">
    <property type="entry name" value="UCP010219"/>
    <property type="match status" value="1"/>
</dbReference>
<proteinExistence type="predicted"/>
<protein>
    <submittedName>
        <fullName evidence="2">Uncharacterized protein DUF3159</fullName>
    </submittedName>
</protein>